<proteinExistence type="predicted"/>
<comment type="caution">
    <text evidence="1">The sequence shown here is derived from an EMBL/GenBank/DDBJ whole genome shotgun (WGS) entry which is preliminary data.</text>
</comment>
<protein>
    <submittedName>
        <fullName evidence="1">Uncharacterized protein</fullName>
    </submittedName>
</protein>
<reference evidence="1" key="1">
    <citation type="submission" date="2021-03" db="EMBL/GenBank/DDBJ databases">
        <title>Evolutionary innovations through gain and loss of genes in the ectomycorrhizal Boletales.</title>
        <authorList>
            <person name="Wu G."/>
            <person name="Miyauchi S."/>
            <person name="Morin E."/>
            <person name="Yang Z.-L."/>
            <person name="Xu J."/>
            <person name="Martin F.M."/>
        </authorList>
    </citation>
    <scope>NUCLEOTIDE SEQUENCE</scope>
    <source>
        <strain evidence="1">BR01</strain>
    </source>
</reference>
<keyword evidence="2" id="KW-1185">Reference proteome</keyword>
<dbReference type="AlphaFoldDB" id="A0A8I2YDS5"/>
<evidence type="ECO:0000313" key="1">
    <source>
        <dbReference type="EMBL" id="KAG6370074.1"/>
    </source>
</evidence>
<gene>
    <name evidence="1" type="ORF">JVT61DRAFT_12480</name>
</gene>
<accession>A0A8I2YDS5</accession>
<sequence>MWSPNLITADHLSVLTQQFCRPFGSIHTRISCKVSQIQNWKCSYQQLFDPLYRFTYIENDEKLIVMKPSSTHELFLSSLNHVITSFINSIGQDKVIYNFTNHMNKLLFCVKPNGSLGTAIPDFQLIIENNSGCTPEDPVIPKWVRQVAFTVSPSDTHVQLKQIIES</sequence>
<dbReference type="Proteomes" id="UP000683000">
    <property type="component" value="Unassembled WGS sequence"/>
</dbReference>
<name>A0A8I2YDS5_9AGAM</name>
<evidence type="ECO:0000313" key="2">
    <source>
        <dbReference type="Proteomes" id="UP000683000"/>
    </source>
</evidence>
<organism evidence="1 2">
    <name type="scientific">Boletus reticuloceps</name>
    <dbReference type="NCBI Taxonomy" id="495285"/>
    <lineage>
        <taxon>Eukaryota</taxon>
        <taxon>Fungi</taxon>
        <taxon>Dikarya</taxon>
        <taxon>Basidiomycota</taxon>
        <taxon>Agaricomycotina</taxon>
        <taxon>Agaricomycetes</taxon>
        <taxon>Agaricomycetidae</taxon>
        <taxon>Boletales</taxon>
        <taxon>Boletineae</taxon>
        <taxon>Boletaceae</taxon>
        <taxon>Boletoideae</taxon>
        <taxon>Boletus</taxon>
    </lineage>
</organism>
<dbReference type="EMBL" id="JAGFBS010000057">
    <property type="protein sequence ID" value="KAG6370074.1"/>
    <property type="molecule type" value="Genomic_DNA"/>
</dbReference>